<keyword evidence="3" id="KW-1185">Reference proteome</keyword>
<evidence type="ECO:0000256" key="1">
    <source>
        <dbReference type="SAM" id="MobiDB-lite"/>
    </source>
</evidence>
<name>A0AAE1BFS2_PETCI</name>
<feature type="region of interest" description="Disordered" evidence="1">
    <location>
        <begin position="18"/>
        <end position="59"/>
    </location>
</feature>
<dbReference type="AlphaFoldDB" id="A0AAE1BFS2"/>
<feature type="compositionally biased region" description="Basic and acidic residues" evidence="1">
    <location>
        <begin position="25"/>
        <end position="56"/>
    </location>
</feature>
<dbReference type="Proteomes" id="UP001286313">
    <property type="component" value="Unassembled WGS sequence"/>
</dbReference>
<protein>
    <submittedName>
        <fullName evidence="2">Uncharacterized protein</fullName>
    </submittedName>
</protein>
<proteinExistence type="predicted"/>
<dbReference type="EMBL" id="JAWQEG010008729">
    <property type="protein sequence ID" value="KAK3849753.1"/>
    <property type="molecule type" value="Genomic_DNA"/>
</dbReference>
<comment type="caution">
    <text evidence="2">The sequence shown here is derived from an EMBL/GenBank/DDBJ whole genome shotgun (WGS) entry which is preliminary data.</text>
</comment>
<evidence type="ECO:0000313" key="3">
    <source>
        <dbReference type="Proteomes" id="UP001286313"/>
    </source>
</evidence>
<reference evidence="2" key="1">
    <citation type="submission" date="2023-10" db="EMBL/GenBank/DDBJ databases">
        <title>Genome assemblies of two species of porcelain crab, Petrolisthes cinctipes and Petrolisthes manimaculis (Anomura: Porcellanidae).</title>
        <authorList>
            <person name="Angst P."/>
        </authorList>
    </citation>
    <scope>NUCLEOTIDE SEQUENCE</scope>
    <source>
        <strain evidence="2">PB745_01</strain>
        <tissue evidence="2">Gill</tissue>
    </source>
</reference>
<gene>
    <name evidence="2" type="ORF">Pcinc_043505</name>
</gene>
<evidence type="ECO:0000313" key="2">
    <source>
        <dbReference type="EMBL" id="KAK3849753.1"/>
    </source>
</evidence>
<organism evidence="2 3">
    <name type="scientific">Petrolisthes cinctipes</name>
    <name type="common">Flat porcelain crab</name>
    <dbReference type="NCBI Taxonomy" id="88211"/>
    <lineage>
        <taxon>Eukaryota</taxon>
        <taxon>Metazoa</taxon>
        <taxon>Ecdysozoa</taxon>
        <taxon>Arthropoda</taxon>
        <taxon>Crustacea</taxon>
        <taxon>Multicrustacea</taxon>
        <taxon>Malacostraca</taxon>
        <taxon>Eumalacostraca</taxon>
        <taxon>Eucarida</taxon>
        <taxon>Decapoda</taxon>
        <taxon>Pleocyemata</taxon>
        <taxon>Anomura</taxon>
        <taxon>Galatheoidea</taxon>
        <taxon>Porcellanidae</taxon>
        <taxon>Petrolisthes</taxon>
    </lineage>
</organism>
<sequence>MGELHWYREGRVEAKGYSVGGRGNNVEREREDGGKEELVEGEGYRREREEGGKEELVEGEGQMWRGEIVEGEGYRREGEECGDEWIKYDVQSQGAGGE</sequence>
<accession>A0AAE1BFS2</accession>